<dbReference type="Gene3D" id="1.10.10.10">
    <property type="entry name" value="Winged helix-like DNA-binding domain superfamily/Winged helix DNA-binding domain"/>
    <property type="match status" value="1"/>
</dbReference>
<evidence type="ECO:0000256" key="1">
    <source>
        <dbReference type="ARBA" id="ARBA00001286"/>
    </source>
</evidence>
<dbReference type="InterPro" id="IPR036631">
    <property type="entry name" value="MGMT_N_sf"/>
</dbReference>
<dbReference type="AlphaFoldDB" id="A0A0G4K0L0"/>
<keyword evidence="2 8" id="KW-0963">Cytoplasm</keyword>
<sequence length="177" mass="19763">MQVFWLDTLPTPIGELMIVADENNCLRAVEWREYEEKLYRVLNSSYKNDPFRLQPCHNPGGLTDDLQHYFAGDLNIIETIPVAAVGTEFQQQVWRELRQIPCGEITSYGELASRLGRPSAARAVGMANGSNPISIVVPCHRVIGANGALTGYAGGVHRKQWLLTHEGYFPQQNILAL</sequence>
<feature type="active site" description="Nucleophile; methyl group acceptor" evidence="8">
    <location>
        <position position="139"/>
    </location>
</feature>
<comment type="miscellaneous">
    <text evidence="8">This enzyme catalyzes only one turnover and therefore is not strictly catalytic. According to one definition, an enzyme is a biocatalyst that acts repeatedly and over many reaction cycles.</text>
</comment>
<gene>
    <name evidence="12" type="ORF">BIY26_04795</name>
    <name evidence="11" type="ORF">BN1221_04143c</name>
</gene>
<evidence type="ECO:0000259" key="9">
    <source>
        <dbReference type="Pfam" id="PF01035"/>
    </source>
</evidence>
<dbReference type="FunFam" id="1.10.10.10:FF:000337">
    <property type="entry name" value="Methylated-DNA--protein-cysteine methyltransferase"/>
    <property type="match status" value="1"/>
</dbReference>
<dbReference type="InterPro" id="IPR001497">
    <property type="entry name" value="MethylDNA_cys_MeTrfase_AS"/>
</dbReference>
<evidence type="ECO:0000256" key="8">
    <source>
        <dbReference type="HAMAP-Rule" id="MF_00772"/>
    </source>
</evidence>
<dbReference type="RefSeq" id="WP_048638873.1">
    <property type="nucleotide sequence ID" value="NZ_CGIG01000001.1"/>
</dbReference>
<evidence type="ECO:0000313" key="12">
    <source>
        <dbReference type="EMBL" id="RLM28021.1"/>
    </source>
</evidence>
<keyword evidence="6 8" id="KW-0234">DNA repair</keyword>
<evidence type="ECO:0000256" key="5">
    <source>
        <dbReference type="ARBA" id="ARBA00022763"/>
    </source>
</evidence>
<dbReference type="NCBIfam" id="NF007626">
    <property type="entry name" value="PRK10286.1"/>
    <property type="match status" value="1"/>
</dbReference>
<dbReference type="InterPro" id="IPR036388">
    <property type="entry name" value="WH-like_DNA-bd_sf"/>
</dbReference>
<dbReference type="SUPFAM" id="SSF53155">
    <property type="entry name" value="Methylated DNA-protein cysteine methyltransferase domain"/>
    <property type="match status" value="1"/>
</dbReference>
<dbReference type="Proteomes" id="UP000285972">
    <property type="component" value="Unassembled WGS sequence"/>
</dbReference>
<dbReference type="NCBIfam" id="TIGR00589">
    <property type="entry name" value="ogt"/>
    <property type="match status" value="1"/>
</dbReference>
<dbReference type="GO" id="GO:0003908">
    <property type="term" value="F:methylated-DNA-[protein]-cysteine S-methyltransferase activity"/>
    <property type="evidence" value="ECO:0007669"/>
    <property type="project" value="UniProtKB-UniRule"/>
</dbReference>
<reference evidence="12 14" key="3">
    <citation type="submission" date="2016-09" db="EMBL/GenBank/DDBJ databases">
        <authorList>
            <person name="Doonan J."/>
            <person name="Pachebat J.A."/>
            <person name="Golyshin P.N."/>
            <person name="Denman S."/>
            <person name="Mcdonald J.E."/>
        </authorList>
    </citation>
    <scope>NUCLEOTIDE SEQUENCE [LARGE SCALE GENOMIC DNA]</scope>
    <source>
        <strain evidence="12 14">FRB141</strain>
    </source>
</reference>
<evidence type="ECO:0000256" key="4">
    <source>
        <dbReference type="ARBA" id="ARBA00022679"/>
    </source>
</evidence>
<dbReference type="EMBL" id="CGIG01000001">
    <property type="protein sequence ID" value="CPR20118.1"/>
    <property type="molecule type" value="Genomic_DNA"/>
</dbReference>
<name>A0A0G4K0L0_9GAMM</name>
<evidence type="ECO:0000313" key="13">
    <source>
        <dbReference type="Proteomes" id="UP000044377"/>
    </source>
</evidence>
<dbReference type="Pfam" id="PF02870">
    <property type="entry name" value="Methyltransf_1N"/>
    <property type="match status" value="1"/>
</dbReference>
<evidence type="ECO:0000256" key="3">
    <source>
        <dbReference type="ARBA" id="ARBA00022603"/>
    </source>
</evidence>
<dbReference type="InterPro" id="IPR008332">
    <property type="entry name" value="MethylG_MeTrfase_N"/>
</dbReference>
<dbReference type="InterPro" id="IPR023546">
    <property type="entry name" value="MGMT"/>
</dbReference>
<dbReference type="GO" id="GO:0005737">
    <property type="term" value="C:cytoplasm"/>
    <property type="evidence" value="ECO:0007669"/>
    <property type="project" value="UniProtKB-SubCell"/>
</dbReference>
<dbReference type="InterPro" id="IPR036217">
    <property type="entry name" value="MethylDNA_cys_MeTrfase_DNAb"/>
</dbReference>
<comment type="function">
    <text evidence="8">Involved in the cellular defense against the biological effects of O6-methylguanine (O6-MeG) and O4-methylthymine (O4-MeT) in DNA. Repairs the methylated nucleobase in DNA by stoichiometrically transferring the methyl group to a cysteine residue in the enzyme. This is a suicide reaction: the enzyme is irreversibly inactivated.</text>
</comment>
<evidence type="ECO:0000256" key="7">
    <source>
        <dbReference type="ARBA" id="ARBA00049348"/>
    </source>
</evidence>
<feature type="domain" description="Methylated-DNA-[protein]-cysteine S-methyltransferase DNA binding" evidence="9">
    <location>
        <begin position="88"/>
        <end position="167"/>
    </location>
</feature>
<dbReference type="KEGG" id="bgj:AWC36_07540"/>
<dbReference type="STRING" id="1109412.BN1221_04143c"/>
<comment type="similarity">
    <text evidence="8">Belongs to the MGMT family.</text>
</comment>
<feature type="domain" description="Methylguanine DNA methyltransferase ribonuclease-like" evidence="10">
    <location>
        <begin position="8"/>
        <end position="83"/>
    </location>
</feature>
<proteinExistence type="inferred from homology"/>
<keyword evidence="4 8" id="KW-0808">Transferase</keyword>
<dbReference type="EC" id="2.1.1.63" evidence="8"/>
<dbReference type="GO" id="GO:0006307">
    <property type="term" value="P:DNA alkylation repair"/>
    <property type="evidence" value="ECO:0007669"/>
    <property type="project" value="UniProtKB-UniRule"/>
</dbReference>
<dbReference type="PANTHER" id="PTHR10815">
    <property type="entry name" value="METHYLATED-DNA--PROTEIN-CYSTEINE METHYLTRANSFERASE"/>
    <property type="match status" value="1"/>
</dbReference>
<keyword evidence="13" id="KW-1185">Reference proteome</keyword>
<comment type="subcellular location">
    <subcellularLocation>
        <location evidence="8">Cytoplasm</location>
    </subcellularLocation>
</comment>
<dbReference type="OrthoDB" id="9802228at2"/>
<reference evidence="13" key="1">
    <citation type="submission" date="2015-01" db="EMBL/GenBank/DDBJ databases">
        <authorList>
            <person name="Paterson Steve"/>
        </authorList>
    </citation>
    <scope>NUCLEOTIDE SEQUENCE [LARGE SCALE GENOMIC DNA]</scope>
    <source>
        <strain evidence="13">OBR1</strain>
    </source>
</reference>
<comment type="catalytic activity">
    <reaction evidence="1 8">
        <text>a 4-O-methyl-thymidine in DNA + L-cysteinyl-[protein] = a thymidine in DNA + S-methyl-L-cysteinyl-[protein]</text>
        <dbReference type="Rhea" id="RHEA:53428"/>
        <dbReference type="Rhea" id="RHEA-COMP:10131"/>
        <dbReference type="Rhea" id="RHEA-COMP:10132"/>
        <dbReference type="Rhea" id="RHEA-COMP:13555"/>
        <dbReference type="Rhea" id="RHEA-COMP:13556"/>
        <dbReference type="ChEBI" id="CHEBI:29950"/>
        <dbReference type="ChEBI" id="CHEBI:82612"/>
        <dbReference type="ChEBI" id="CHEBI:137386"/>
        <dbReference type="ChEBI" id="CHEBI:137387"/>
        <dbReference type="EC" id="2.1.1.63"/>
    </reaction>
</comment>
<comment type="catalytic activity">
    <reaction evidence="7 8">
        <text>a 6-O-methyl-2'-deoxyguanosine in DNA + L-cysteinyl-[protein] = S-methyl-L-cysteinyl-[protein] + a 2'-deoxyguanosine in DNA</text>
        <dbReference type="Rhea" id="RHEA:24000"/>
        <dbReference type="Rhea" id="RHEA-COMP:10131"/>
        <dbReference type="Rhea" id="RHEA-COMP:10132"/>
        <dbReference type="Rhea" id="RHEA-COMP:11367"/>
        <dbReference type="Rhea" id="RHEA-COMP:11368"/>
        <dbReference type="ChEBI" id="CHEBI:29950"/>
        <dbReference type="ChEBI" id="CHEBI:82612"/>
        <dbReference type="ChEBI" id="CHEBI:85445"/>
        <dbReference type="ChEBI" id="CHEBI:85448"/>
        <dbReference type="EC" id="2.1.1.63"/>
    </reaction>
</comment>
<dbReference type="PANTHER" id="PTHR10815:SF5">
    <property type="entry name" value="METHYLATED-DNA--PROTEIN-CYSTEINE METHYLTRANSFERASE"/>
    <property type="match status" value="1"/>
</dbReference>
<evidence type="ECO:0000259" key="10">
    <source>
        <dbReference type="Pfam" id="PF02870"/>
    </source>
</evidence>
<evidence type="ECO:0000256" key="2">
    <source>
        <dbReference type="ARBA" id="ARBA00022490"/>
    </source>
</evidence>
<dbReference type="HAMAP" id="MF_00772">
    <property type="entry name" value="OGT"/>
    <property type="match status" value="1"/>
</dbReference>
<dbReference type="PROSITE" id="PS00374">
    <property type="entry name" value="MGMT"/>
    <property type="match status" value="1"/>
</dbReference>
<accession>A0A0G4K0L0</accession>
<dbReference type="GO" id="GO:0032259">
    <property type="term" value="P:methylation"/>
    <property type="evidence" value="ECO:0007669"/>
    <property type="project" value="UniProtKB-KW"/>
</dbReference>
<evidence type="ECO:0000313" key="14">
    <source>
        <dbReference type="Proteomes" id="UP000285972"/>
    </source>
</evidence>
<keyword evidence="3 8" id="KW-0489">Methyltransferase</keyword>
<keyword evidence="5 8" id="KW-0227">DNA damage</keyword>
<evidence type="ECO:0000313" key="11">
    <source>
        <dbReference type="EMBL" id="CPR20118.1"/>
    </source>
</evidence>
<evidence type="ECO:0000256" key="6">
    <source>
        <dbReference type="ARBA" id="ARBA00023204"/>
    </source>
</evidence>
<dbReference type="CDD" id="cd06445">
    <property type="entry name" value="ATase"/>
    <property type="match status" value="1"/>
</dbReference>
<dbReference type="InterPro" id="IPR014048">
    <property type="entry name" value="MethylDNA_cys_MeTrfase_DNA-bd"/>
</dbReference>
<protein>
    <recommendedName>
        <fullName evidence="8">Methylated-DNA--protein-cysteine methyltransferase</fullName>
        <ecNumber evidence="8">2.1.1.63</ecNumber>
    </recommendedName>
    <alternativeName>
        <fullName evidence="8">6-O-methylguanine-DNA methyltransferase</fullName>
        <shortName evidence="8">MGMT</shortName>
    </alternativeName>
    <alternativeName>
        <fullName evidence="8">O-6-methylguanine-DNA-alkyltransferase</fullName>
    </alternativeName>
</protein>
<dbReference type="SUPFAM" id="SSF46767">
    <property type="entry name" value="Methylated DNA-protein cysteine methyltransferase, C-terminal domain"/>
    <property type="match status" value="1"/>
</dbReference>
<dbReference type="EMBL" id="MJLX01000008">
    <property type="protein sequence ID" value="RLM28021.1"/>
    <property type="molecule type" value="Genomic_DNA"/>
</dbReference>
<organism evidence="11 13">
    <name type="scientific">Brenneria goodwinii</name>
    <dbReference type="NCBI Taxonomy" id="1109412"/>
    <lineage>
        <taxon>Bacteria</taxon>
        <taxon>Pseudomonadati</taxon>
        <taxon>Pseudomonadota</taxon>
        <taxon>Gammaproteobacteria</taxon>
        <taxon>Enterobacterales</taxon>
        <taxon>Pectobacteriaceae</taxon>
        <taxon>Brenneria</taxon>
    </lineage>
</organism>
<dbReference type="GeneID" id="70906638"/>
<dbReference type="Proteomes" id="UP000044377">
    <property type="component" value="Unassembled WGS sequence"/>
</dbReference>
<reference evidence="11" key="2">
    <citation type="submission" date="2015-01" db="EMBL/GenBank/DDBJ databases">
        <authorList>
            <person name="Xiang T."/>
            <person name="Song Y."/>
            <person name="Huang L."/>
            <person name="Wang B."/>
            <person name="Wu P."/>
        </authorList>
    </citation>
    <scope>NUCLEOTIDE SEQUENCE [LARGE SCALE GENOMIC DNA]</scope>
    <source>
        <strain evidence="11">OBR1</strain>
    </source>
</reference>
<dbReference type="Pfam" id="PF01035">
    <property type="entry name" value="DNA_binding_1"/>
    <property type="match status" value="1"/>
</dbReference>